<evidence type="ECO:0000313" key="1">
    <source>
        <dbReference type="EMBL" id="RDB81050.1"/>
    </source>
</evidence>
<name>A0A369MUC1_EGGLN</name>
<reference evidence="1 2" key="1">
    <citation type="journal article" date="2018" name="Elife">
        <title>Discovery and characterization of a prevalent human gut bacterial enzyme sufficient for the inactivation of a family of plant toxins.</title>
        <authorList>
            <person name="Koppel N."/>
            <person name="Bisanz J.E."/>
            <person name="Pandelia M.E."/>
            <person name="Turnbaugh P.J."/>
            <person name="Balskus E.P."/>
        </authorList>
    </citation>
    <scope>NUCLEOTIDE SEQUENCE [LARGE SCALE GENOMIC DNA]</scope>
    <source>
        <strain evidence="1 2">MR1 #12</strain>
    </source>
</reference>
<comment type="caution">
    <text evidence="1">The sequence shown here is derived from an EMBL/GenBank/DDBJ whole genome shotgun (WGS) entry which is preliminary data.</text>
</comment>
<sequence>MEDFVNILERAFGSGRPILLDEIRGAFPGMSEATLYRRLRNAVASSRLAKPRKGVYYIPIETRFGPSTLSDAKILEKKYLTDGCEVYGYVTGLALENQIGISNQVPGTLEIVTNRESTRSRRIEPYGGYREITLRRPKIPVNAGNVEALQLLDILTYAPVNRLAPDELARLKEFASKVDRQKVVECAKRYPGKTALRLLESEANGVLA</sequence>
<evidence type="ECO:0000313" key="2">
    <source>
        <dbReference type="Proteomes" id="UP000253752"/>
    </source>
</evidence>
<evidence type="ECO:0008006" key="3">
    <source>
        <dbReference type="Google" id="ProtNLM"/>
    </source>
</evidence>
<organism evidence="1 2">
    <name type="scientific">Eggerthella lenta</name>
    <name type="common">Eubacterium lentum</name>
    <dbReference type="NCBI Taxonomy" id="84112"/>
    <lineage>
        <taxon>Bacteria</taxon>
        <taxon>Bacillati</taxon>
        <taxon>Actinomycetota</taxon>
        <taxon>Coriobacteriia</taxon>
        <taxon>Eggerthellales</taxon>
        <taxon>Eggerthellaceae</taxon>
        <taxon>Eggerthella</taxon>
    </lineage>
</organism>
<gene>
    <name evidence="1" type="ORF">C1872_03130</name>
</gene>
<accession>A0A369MUC1</accession>
<dbReference type="EMBL" id="PPTX01000003">
    <property type="protein sequence ID" value="RDB81050.1"/>
    <property type="molecule type" value="Genomic_DNA"/>
</dbReference>
<dbReference type="RefSeq" id="WP_009304179.1">
    <property type="nucleotide sequence ID" value="NZ_JAHOLX010000013.1"/>
</dbReference>
<dbReference type="AlphaFoldDB" id="A0A369MUC1"/>
<proteinExistence type="predicted"/>
<dbReference type="Proteomes" id="UP000253752">
    <property type="component" value="Unassembled WGS sequence"/>
</dbReference>
<protein>
    <recommendedName>
        <fullName evidence="3">Abortive phage infection protein</fullName>
    </recommendedName>
</protein>